<dbReference type="InterPro" id="IPR037480">
    <property type="entry name" value="YihR-like"/>
</dbReference>
<evidence type="ECO:0000313" key="2">
    <source>
        <dbReference type="Proteomes" id="UP000291591"/>
    </source>
</evidence>
<dbReference type="OrthoDB" id="4739604at2"/>
<sequence>MSERMDPSGRTFEITDGDAHAVVYEVGATLGGFTSGGLNRTEPYPPTQRPPKGAGAVLAPWPNRVRAGQWSHDGVAQQLPLTEPDAGNAIHGLLRHVAWQCDQHVSDGVTLSAVATVQPGWPQPVRVAVTYSLENGGLVVSTTATNLGDGPVPFGLGFHPYLRVGDIPTDELALALGAHTELPLTDQLPDGDEHPLAGADPLRTGLVLAGEVLDAAYGGCAPADGDTLVRHRLTAADDQGTELWADPAFGWVQVFTSDELTGHGRAVAVEPMTCPPDALNSGTDLVTLEPEKSWTAAWGLRPIA</sequence>
<dbReference type="AlphaFoldDB" id="A0A4Q7V1U0"/>
<dbReference type="Pfam" id="PF01263">
    <property type="entry name" value="Aldose_epim"/>
    <property type="match status" value="1"/>
</dbReference>
<dbReference type="InterPro" id="IPR008183">
    <property type="entry name" value="Aldose_1/G6P_1-epimerase"/>
</dbReference>
<dbReference type="CDD" id="cd09022">
    <property type="entry name" value="Aldose_epim_Ec_YihR"/>
    <property type="match status" value="1"/>
</dbReference>
<evidence type="ECO:0000313" key="1">
    <source>
        <dbReference type="EMBL" id="RZT86573.1"/>
    </source>
</evidence>
<reference evidence="1 2" key="1">
    <citation type="submission" date="2019-02" db="EMBL/GenBank/DDBJ databases">
        <title>Sequencing the genomes of 1000 actinobacteria strains.</title>
        <authorList>
            <person name="Klenk H.-P."/>
        </authorList>
    </citation>
    <scope>NUCLEOTIDE SEQUENCE [LARGE SCALE GENOMIC DNA]</scope>
    <source>
        <strain evidence="1 2">DSM 45779</strain>
    </source>
</reference>
<protein>
    <submittedName>
        <fullName evidence="1">Aldose 1-epimerase</fullName>
    </submittedName>
</protein>
<dbReference type="SUPFAM" id="SSF74650">
    <property type="entry name" value="Galactose mutarotase-like"/>
    <property type="match status" value="1"/>
</dbReference>
<organism evidence="1 2">
    <name type="scientific">Pseudonocardia sediminis</name>
    <dbReference type="NCBI Taxonomy" id="1397368"/>
    <lineage>
        <taxon>Bacteria</taxon>
        <taxon>Bacillati</taxon>
        <taxon>Actinomycetota</taxon>
        <taxon>Actinomycetes</taxon>
        <taxon>Pseudonocardiales</taxon>
        <taxon>Pseudonocardiaceae</taxon>
        <taxon>Pseudonocardia</taxon>
    </lineage>
</organism>
<keyword evidence="2" id="KW-1185">Reference proteome</keyword>
<dbReference type="GO" id="GO:0016853">
    <property type="term" value="F:isomerase activity"/>
    <property type="evidence" value="ECO:0007669"/>
    <property type="project" value="InterPro"/>
</dbReference>
<accession>A0A4Q7V1U0</accession>
<gene>
    <name evidence="1" type="ORF">EV383_3470</name>
</gene>
<dbReference type="RefSeq" id="WP_130290848.1">
    <property type="nucleotide sequence ID" value="NZ_SHKL01000001.1"/>
</dbReference>
<dbReference type="GO" id="GO:0030246">
    <property type="term" value="F:carbohydrate binding"/>
    <property type="evidence" value="ECO:0007669"/>
    <property type="project" value="InterPro"/>
</dbReference>
<dbReference type="Gene3D" id="2.70.98.10">
    <property type="match status" value="1"/>
</dbReference>
<dbReference type="InterPro" id="IPR011013">
    <property type="entry name" value="Gal_mutarotase_sf_dom"/>
</dbReference>
<dbReference type="GO" id="GO:0005975">
    <property type="term" value="P:carbohydrate metabolic process"/>
    <property type="evidence" value="ECO:0007669"/>
    <property type="project" value="InterPro"/>
</dbReference>
<dbReference type="EMBL" id="SHKL01000001">
    <property type="protein sequence ID" value="RZT86573.1"/>
    <property type="molecule type" value="Genomic_DNA"/>
</dbReference>
<comment type="caution">
    <text evidence="1">The sequence shown here is derived from an EMBL/GenBank/DDBJ whole genome shotgun (WGS) entry which is preliminary data.</text>
</comment>
<proteinExistence type="predicted"/>
<dbReference type="Proteomes" id="UP000291591">
    <property type="component" value="Unassembled WGS sequence"/>
</dbReference>
<dbReference type="InterPro" id="IPR014718">
    <property type="entry name" value="GH-type_carb-bd"/>
</dbReference>
<name>A0A4Q7V1U0_PSEST</name>